<evidence type="ECO:0000256" key="3">
    <source>
        <dbReference type="ARBA" id="ARBA00022630"/>
    </source>
</evidence>
<dbReference type="GO" id="GO:0071949">
    <property type="term" value="F:FAD binding"/>
    <property type="evidence" value="ECO:0007669"/>
    <property type="project" value="InterPro"/>
</dbReference>
<dbReference type="PANTHER" id="PTHR42973">
    <property type="entry name" value="BINDING OXIDOREDUCTASE, PUTATIVE (AFU_ORTHOLOGUE AFUA_1G17690)-RELATED"/>
    <property type="match status" value="1"/>
</dbReference>
<dbReference type="InterPro" id="IPR016166">
    <property type="entry name" value="FAD-bd_PCMH"/>
</dbReference>
<feature type="chain" id="PRO_5034203108" description="FAD-binding PCMH-type domain-containing protein" evidence="6">
    <location>
        <begin position="26"/>
        <end position="521"/>
    </location>
</feature>
<evidence type="ECO:0000256" key="1">
    <source>
        <dbReference type="ARBA" id="ARBA00001974"/>
    </source>
</evidence>
<feature type="domain" description="FAD-binding PCMH-type" evidence="7">
    <location>
        <begin position="101"/>
        <end position="286"/>
    </location>
</feature>
<evidence type="ECO:0000256" key="4">
    <source>
        <dbReference type="ARBA" id="ARBA00022827"/>
    </source>
</evidence>
<dbReference type="EMBL" id="CAJPDR010000008">
    <property type="protein sequence ID" value="CAF9904847.1"/>
    <property type="molecule type" value="Genomic_DNA"/>
</dbReference>
<evidence type="ECO:0000256" key="6">
    <source>
        <dbReference type="SAM" id="SignalP"/>
    </source>
</evidence>
<dbReference type="InterPro" id="IPR036318">
    <property type="entry name" value="FAD-bd_PCMH-like_sf"/>
</dbReference>
<comment type="caution">
    <text evidence="8">The sequence shown here is derived from an EMBL/GenBank/DDBJ whole genome shotgun (WGS) entry which is preliminary data.</text>
</comment>
<keyword evidence="3" id="KW-0285">Flavoprotein</keyword>
<organism evidence="8 9">
    <name type="scientific">Alectoria fallacina</name>
    <dbReference type="NCBI Taxonomy" id="1903189"/>
    <lineage>
        <taxon>Eukaryota</taxon>
        <taxon>Fungi</taxon>
        <taxon>Dikarya</taxon>
        <taxon>Ascomycota</taxon>
        <taxon>Pezizomycotina</taxon>
        <taxon>Lecanoromycetes</taxon>
        <taxon>OSLEUM clade</taxon>
        <taxon>Lecanoromycetidae</taxon>
        <taxon>Lecanorales</taxon>
        <taxon>Lecanorineae</taxon>
        <taxon>Parmeliaceae</taxon>
        <taxon>Alectoria</taxon>
    </lineage>
</organism>
<dbReference type="InterPro" id="IPR016169">
    <property type="entry name" value="FAD-bd_PCMH_sub2"/>
</dbReference>
<dbReference type="PROSITE" id="PS51387">
    <property type="entry name" value="FAD_PCMH"/>
    <property type="match status" value="1"/>
</dbReference>
<comment type="cofactor">
    <cofactor evidence="1">
        <name>FAD</name>
        <dbReference type="ChEBI" id="CHEBI:57692"/>
    </cofactor>
</comment>
<dbReference type="InterPro" id="IPR016164">
    <property type="entry name" value="FAD-linked_Oxase-like_C"/>
</dbReference>
<comment type="similarity">
    <text evidence="2">Belongs to the oxygen-dependent FAD-linked oxidoreductase family.</text>
</comment>
<evidence type="ECO:0000256" key="5">
    <source>
        <dbReference type="ARBA" id="ARBA00023002"/>
    </source>
</evidence>
<name>A0A8H3EIV7_9LECA</name>
<evidence type="ECO:0000256" key="2">
    <source>
        <dbReference type="ARBA" id="ARBA00005466"/>
    </source>
</evidence>
<evidence type="ECO:0000313" key="8">
    <source>
        <dbReference type="EMBL" id="CAF9904847.1"/>
    </source>
</evidence>
<proteinExistence type="inferred from homology"/>
<dbReference type="InterPro" id="IPR006094">
    <property type="entry name" value="Oxid_FAD_bind_N"/>
</dbReference>
<dbReference type="InterPro" id="IPR050416">
    <property type="entry name" value="FAD-linked_Oxidoreductase"/>
</dbReference>
<dbReference type="OrthoDB" id="415825at2759"/>
<dbReference type="Proteomes" id="UP000664203">
    <property type="component" value="Unassembled WGS sequence"/>
</dbReference>
<protein>
    <recommendedName>
        <fullName evidence="7">FAD-binding PCMH-type domain-containing protein</fullName>
    </recommendedName>
</protein>
<keyword evidence="6" id="KW-0732">Signal</keyword>
<evidence type="ECO:0000259" key="7">
    <source>
        <dbReference type="PROSITE" id="PS51387"/>
    </source>
</evidence>
<reference evidence="8" key="1">
    <citation type="submission" date="2021-03" db="EMBL/GenBank/DDBJ databases">
        <authorList>
            <person name="Tagirdzhanova G."/>
        </authorList>
    </citation>
    <scope>NUCLEOTIDE SEQUENCE</scope>
</reference>
<dbReference type="Pfam" id="PF01565">
    <property type="entry name" value="FAD_binding_4"/>
    <property type="match status" value="1"/>
</dbReference>
<sequence>MAILFSAQWKAIVLLVLLSSVGVQCLDRANATLSIPASVPGFYGAQNIMKFLGLVGKGQDDAHSTYLKQSIQAELKRRLSAGARIFLDGDEDFYLVNARYTNYRRPTFIAGVKVAEERDVVAVVNYARSRGIPFMARTGGHSLTTSSKRVQGGIVIDMRGLNGVKYDTTKKQMTIGGGVTTGEFANATFSRGMEGKYGYLNDNMVSLRLLLANGTVITASKEENKETFWAVRGAGHNFGIGLEATFQVYPQKNDGKHYVVDFEYDLDRVEDLFEAVNDVSSPMPKELAIFVIGRKRGATGGATVNVNLVYSGPKADAQPFVSTFQSLGPVWRDEKVADWDALPWSTYNGLNNILCTPQGWARFPIKNFYAANVKSYDIPTMRSFLDGWKAMNEKYDGHAMFSFMFETFPQQGVRAMKHDATAYPWREGSDHFLMMEAGSRDHSNEEVFDEFLSRHQDAWIKTSGYGRLQQYINYGHGSKDPSEALYGYEPWRLERLRALKDQLDPEGWFNGYQPFMNETSE</sequence>
<feature type="signal peptide" evidence="6">
    <location>
        <begin position="1"/>
        <end position="25"/>
    </location>
</feature>
<accession>A0A8H3EIV7</accession>
<dbReference type="Gene3D" id="3.30.465.10">
    <property type="match status" value="2"/>
</dbReference>
<dbReference type="SUPFAM" id="SSF56176">
    <property type="entry name" value="FAD-binding/transporter-associated domain-like"/>
    <property type="match status" value="1"/>
</dbReference>
<dbReference type="Gene3D" id="3.40.462.20">
    <property type="match status" value="1"/>
</dbReference>
<dbReference type="PANTHER" id="PTHR42973:SF9">
    <property type="entry name" value="FAD-BINDING PCMH-TYPE DOMAIN-CONTAINING PROTEIN-RELATED"/>
    <property type="match status" value="1"/>
</dbReference>
<evidence type="ECO:0000313" key="9">
    <source>
        <dbReference type="Proteomes" id="UP000664203"/>
    </source>
</evidence>
<dbReference type="AlphaFoldDB" id="A0A8H3EIV7"/>
<gene>
    <name evidence="8" type="ORF">ALECFALPRED_009955</name>
</gene>
<keyword evidence="9" id="KW-1185">Reference proteome</keyword>
<dbReference type="GO" id="GO:0016491">
    <property type="term" value="F:oxidoreductase activity"/>
    <property type="evidence" value="ECO:0007669"/>
    <property type="project" value="UniProtKB-KW"/>
</dbReference>
<dbReference type="SUPFAM" id="SSF55103">
    <property type="entry name" value="FAD-linked oxidases, C-terminal domain"/>
    <property type="match status" value="1"/>
</dbReference>
<keyword evidence="5" id="KW-0560">Oxidoreductase</keyword>
<keyword evidence="4" id="KW-0274">FAD</keyword>